<evidence type="ECO:0000256" key="4">
    <source>
        <dbReference type="ARBA" id="ARBA00023014"/>
    </source>
</evidence>
<dbReference type="NCBIfam" id="TIGR00365">
    <property type="entry name" value="Grx4 family monothiol glutaredoxin"/>
    <property type="match status" value="2"/>
</dbReference>
<dbReference type="GO" id="GO:0051536">
    <property type="term" value="F:iron-sulfur cluster binding"/>
    <property type="evidence" value="ECO:0007669"/>
    <property type="project" value="UniProtKB-KW"/>
</dbReference>
<gene>
    <name evidence="6" type="ORF">CBR_g35003</name>
</gene>
<reference evidence="6 7" key="1">
    <citation type="journal article" date="2018" name="Cell">
        <title>The Chara Genome: Secondary Complexity and Implications for Plant Terrestrialization.</title>
        <authorList>
            <person name="Nishiyama T."/>
            <person name="Sakayama H."/>
            <person name="Vries J.D."/>
            <person name="Buschmann H."/>
            <person name="Saint-Marcoux D."/>
            <person name="Ullrich K.K."/>
            <person name="Haas F.B."/>
            <person name="Vanderstraeten L."/>
            <person name="Becker D."/>
            <person name="Lang D."/>
            <person name="Vosolsobe S."/>
            <person name="Rombauts S."/>
            <person name="Wilhelmsson P.K.I."/>
            <person name="Janitza P."/>
            <person name="Kern R."/>
            <person name="Heyl A."/>
            <person name="Rumpler F."/>
            <person name="Villalobos L.I.A.C."/>
            <person name="Clay J.M."/>
            <person name="Skokan R."/>
            <person name="Toyoda A."/>
            <person name="Suzuki Y."/>
            <person name="Kagoshima H."/>
            <person name="Schijlen E."/>
            <person name="Tajeshwar N."/>
            <person name="Catarino B."/>
            <person name="Hetherington A.J."/>
            <person name="Saltykova A."/>
            <person name="Bonnot C."/>
            <person name="Breuninger H."/>
            <person name="Symeonidi A."/>
            <person name="Radhakrishnan G.V."/>
            <person name="Van Nieuwerburgh F."/>
            <person name="Deforce D."/>
            <person name="Chang C."/>
            <person name="Karol K.G."/>
            <person name="Hedrich R."/>
            <person name="Ulvskov P."/>
            <person name="Glockner G."/>
            <person name="Delwiche C.F."/>
            <person name="Petrasek J."/>
            <person name="Van de Peer Y."/>
            <person name="Friml J."/>
            <person name="Beilby M."/>
            <person name="Dolan L."/>
            <person name="Kohara Y."/>
            <person name="Sugano S."/>
            <person name="Fujiyama A."/>
            <person name="Delaux P.-M."/>
            <person name="Quint M."/>
            <person name="TheiBen G."/>
            <person name="Hagemann M."/>
            <person name="Harholt J."/>
            <person name="Dunand C."/>
            <person name="Zachgo S."/>
            <person name="Langdale J."/>
            <person name="Maumus F."/>
            <person name="Straeten D.V.D."/>
            <person name="Gould S.B."/>
            <person name="Rensing S.A."/>
        </authorList>
    </citation>
    <scope>NUCLEOTIDE SEQUENCE [LARGE SCALE GENOMIC DNA]</scope>
    <source>
        <strain evidence="6 7">S276</strain>
    </source>
</reference>
<dbReference type="SUPFAM" id="SSF52833">
    <property type="entry name" value="Thioredoxin-like"/>
    <property type="match status" value="3"/>
</dbReference>
<sequence length="362" mass="40229">MAVSVVEEVESAGWLERALQSSSAVVCHFWASWCEPCQQINKVFDELASSHPHVRFFRADADKLADVADKHQVSAVPYIVFFQNGAISDRLEGADVPKMVGKVEELSRWRETTSAAAAREKLAGTESAVVANGGTPKATTTADEAAAQLNKRLEELVKSKPIMLFMKGSAAEPRCGFSRQVVEILEKEEVAFSTFDILSDQEVREGLKKFSNWPTYPQLYLDGELVGGCDIVREMHASGELKGLFEEKGLVQKKEETEEEGGIEARLKKLINSSPTMLFMKGTASEPFCGFSRRVVNVLNELGVKFGYFDIFTDDEVRQGLKEFSNWPTYPQLYHKGELIGGCDIIEEMHKSGELKELLLSS</sequence>
<keyword evidence="3" id="KW-0408">Iron</keyword>
<dbReference type="AlphaFoldDB" id="A0A388LK74"/>
<dbReference type="Gene3D" id="3.40.30.10">
    <property type="entry name" value="Glutaredoxin"/>
    <property type="match status" value="3"/>
</dbReference>
<dbReference type="FunFam" id="3.40.30.10:FF:000092">
    <property type="entry name" value="Monothiol glutaredoxin"/>
    <property type="match status" value="1"/>
</dbReference>
<dbReference type="STRING" id="69332.A0A388LK74"/>
<protein>
    <recommendedName>
        <fullName evidence="5">Thioredoxin domain-containing protein</fullName>
    </recommendedName>
</protein>
<dbReference type="OMA" id="WAEPCKT"/>
<dbReference type="PROSITE" id="PS51354">
    <property type="entry name" value="GLUTAREDOXIN_2"/>
    <property type="match status" value="2"/>
</dbReference>
<dbReference type="OrthoDB" id="415696at2759"/>
<dbReference type="CDD" id="cd03028">
    <property type="entry name" value="GRX_PICOT_like"/>
    <property type="match status" value="2"/>
</dbReference>
<evidence type="ECO:0000256" key="3">
    <source>
        <dbReference type="ARBA" id="ARBA00023004"/>
    </source>
</evidence>
<dbReference type="Gramene" id="GBG82633">
    <property type="protein sequence ID" value="GBG82633"/>
    <property type="gene ID" value="CBR_g35003"/>
</dbReference>
<proteinExistence type="inferred from homology"/>
<dbReference type="Pfam" id="PF00085">
    <property type="entry name" value="Thioredoxin"/>
    <property type="match status" value="1"/>
</dbReference>
<dbReference type="InterPro" id="IPR004480">
    <property type="entry name" value="Monothiol_GRX-rel"/>
</dbReference>
<feature type="domain" description="Thioredoxin" evidence="5">
    <location>
        <begin position="1"/>
        <end position="118"/>
    </location>
</feature>
<keyword evidence="4" id="KW-0411">Iron-sulfur</keyword>
<dbReference type="GO" id="GO:0006879">
    <property type="term" value="P:intracellular iron ion homeostasis"/>
    <property type="evidence" value="ECO:0007669"/>
    <property type="project" value="TreeGrafter"/>
</dbReference>
<dbReference type="PROSITE" id="PS51352">
    <property type="entry name" value="THIOREDOXIN_2"/>
    <property type="match status" value="1"/>
</dbReference>
<keyword evidence="2" id="KW-0479">Metal-binding</keyword>
<dbReference type="InterPro" id="IPR033658">
    <property type="entry name" value="GRX_PICOT-like"/>
</dbReference>
<name>A0A388LK74_CHABU</name>
<dbReference type="CDD" id="cd02984">
    <property type="entry name" value="TRX_PICOT"/>
    <property type="match status" value="1"/>
</dbReference>
<dbReference type="InterPro" id="IPR013766">
    <property type="entry name" value="Thioredoxin_domain"/>
</dbReference>
<evidence type="ECO:0000256" key="2">
    <source>
        <dbReference type="ARBA" id="ARBA00022723"/>
    </source>
</evidence>
<dbReference type="GO" id="GO:0005634">
    <property type="term" value="C:nucleus"/>
    <property type="evidence" value="ECO:0007669"/>
    <property type="project" value="TreeGrafter"/>
</dbReference>
<evidence type="ECO:0000313" key="7">
    <source>
        <dbReference type="Proteomes" id="UP000265515"/>
    </source>
</evidence>
<dbReference type="GO" id="GO:0005829">
    <property type="term" value="C:cytosol"/>
    <property type="evidence" value="ECO:0007669"/>
    <property type="project" value="TreeGrafter"/>
</dbReference>
<comment type="similarity">
    <text evidence="1">Belongs to the glutaredoxin family. CGFS subfamily.</text>
</comment>
<evidence type="ECO:0000259" key="5">
    <source>
        <dbReference type="PROSITE" id="PS51352"/>
    </source>
</evidence>
<dbReference type="Proteomes" id="UP000265515">
    <property type="component" value="Unassembled WGS sequence"/>
</dbReference>
<dbReference type="EMBL" id="BFEA01000413">
    <property type="protein sequence ID" value="GBG82633.1"/>
    <property type="molecule type" value="Genomic_DNA"/>
</dbReference>
<comment type="caution">
    <text evidence="6">The sequence shown here is derived from an EMBL/GenBank/DDBJ whole genome shotgun (WGS) entry which is preliminary data.</text>
</comment>
<dbReference type="PANTHER" id="PTHR10293:SF73">
    <property type="entry name" value="GLUTAREDOXIN-3"/>
    <property type="match status" value="1"/>
</dbReference>
<evidence type="ECO:0000313" key="6">
    <source>
        <dbReference type="EMBL" id="GBG82633.1"/>
    </source>
</evidence>
<dbReference type="InterPro" id="IPR002109">
    <property type="entry name" value="Glutaredoxin"/>
</dbReference>
<evidence type="ECO:0000256" key="1">
    <source>
        <dbReference type="ARBA" id="ARBA00008983"/>
    </source>
</evidence>
<dbReference type="InterPro" id="IPR036249">
    <property type="entry name" value="Thioredoxin-like_sf"/>
</dbReference>
<organism evidence="6 7">
    <name type="scientific">Chara braunii</name>
    <name type="common">Braun's stonewort</name>
    <dbReference type="NCBI Taxonomy" id="69332"/>
    <lineage>
        <taxon>Eukaryota</taxon>
        <taxon>Viridiplantae</taxon>
        <taxon>Streptophyta</taxon>
        <taxon>Charophyceae</taxon>
        <taxon>Charales</taxon>
        <taxon>Characeae</taxon>
        <taxon>Chara</taxon>
    </lineage>
</organism>
<dbReference type="Pfam" id="PF00462">
    <property type="entry name" value="Glutaredoxin"/>
    <property type="match status" value="2"/>
</dbReference>
<dbReference type="PANTHER" id="PTHR10293">
    <property type="entry name" value="GLUTAREDOXIN FAMILY MEMBER"/>
    <property type="match status" value="1"/>
</dbReference>
<dbReference type="GO" id="GO:0046872">
    <property type="term" value="F:metal ion binding"/>
    <property type="evidence" value="ECO:0007669"/>
    <property type="project" value="UniProtKB-KW"/>
</dbReference>
<keyword evidence="7" id="KW-1185">Reference proteome</keyword>
<dbReference type="FunFam" id="3.40.30.10:FF:000012">
    <property type="entry name" value="Monothiol glutaredoxin"/>
    <property type="match status" value="2"/>
</dbReference>
<accession>A0A388LK74</accession>